<dbReference type="RefSeq" id="WP_132524983.1">
    <property type="nucleotide sequence ID" value="NZ_SMFV01000001.1"/>
</dbReference>
<feature type="binding site" evidence="8">
    <location>
        <begin position="35"/>
        <end position="36"/>
    </location>
    <ligand>
        <name>4-CDP-2-C-methyl-D-erythritol 2-phosphate</name>
        <dbReference type="ChEBI" id="CHEBI:57919"/>
    </ligand>
</feature>
<dbReference type="GO" id="GO:0016114">
    <property type="term" value="P:terpenoid biosynthetic process"/>
    <property type="evidence" value="ECO:0007669"/>
    <property type="project" value="InterPro"/>
</dbReference>
<comment type="caution">
    <text evidence="11">The sequence shown here is derived from an EMBL/GenBank/DDBJ whole genome shotgun (WGS) entry which is preliminary data.</text>
</comment>
<dbReference type="GO" id="GO:0008685">
    <property type="term" value="F:2-C-methyl-D-erythritol 2,4-cyclodiphosphate synthase activity"/>
    <property type="evidence" value="ECO:0007669"/>
    <property type="project" value="UniProtKB-UniRule"/>
</dbReference>
<evidence type="ECO:0000259" key="10">
    <source>
        <dbReference type="Pfam" id="PF02542"/>
    </source>
</evidence>
<proteinExistence type="inferred from homology"/>
<feature type="binding site" evidence="8">
    <location>
        <begin position="133"/>
        <end position="136"/>
    </location>
    <ligand>
        <name>4-CDP-2-C-methyl-D-erythritol 2-phosphate</name>
        <dbReference type="ChEBI" id="CHEBI:57919"/>
    </ligand>
</feature>
<dbReference type="AlphaFoldDB" id="A0A4R1GK96"/>
<organism evidence="11 12">
    <name type="scientific">Phorcysia thermohydrogeniphila</name>
    <dbReference type="NCBI Taxonomy" id="936138"/>
    <lineage>
        <taxon>Bacteria</taxon>
        <taxon>Pseudomonadati</taxon>
        <taxon>Aquificota</taxon>
        <taxon>Aquificia</taxon>
        <taxon>Desulfurobacteriales</taxon>
        <taxon>Desulfurobacteriaceae</taxon>
        <taxon>Phorcysia</taxon>
    </lineage>
</organism>
<dbReference type="FunFam" id="3.30.1330.50:FF:000001">
    <property type="entry name" value="2-C-methyl-D-erythritol 2,4-cyclodiphosphate synthase"/>
    <property type="match status" value="1"/>
</dbReference>
<evidence type="ECO:0000256" key="4">
    <source>
        <dbReference type="ARBA" id="ARBA00012579"/>
    </source>
</evidence>
<comment type="function">
    <text evidence="8">Involved in the biosynthesis of isopentenyl diphosphate (IPP) and dimethylallyl diphosphate (DMAPP), two major building blocks of isoprenoid compounds. Catalyzes the conversion of 4-diphosphocytidyl-2-C-methyl-D-erythritol 2-phosphate (CDP-ME2P) to 2-C-methyl-D-erythritol 2,4-cyclodiphosphate (ME-CPP) with a corresponding release of cytidine 5-monophosphate (CMP).</text>
</comment>
<evidence type="ECO:0000256" key="2">
    <source>
        <dbReference type="ARBA" id="ARBA00004709"/>
    </source>
</evidence>
<dbReference type="GO" id="GO:0019288">
    <property type="term" value="P:isopentenyl diphosphate biosynthetic process, methylerythritol 4-phosphate pathway"/>
    <property type="evidence" value="ECO:0007669"/>
    <property type="project" value="UniProtKB-UniRule"/>
</dbReference>
<dbReference type="GO" id="GO:0046872">
    <property type="term" value="F:metal ion binding"/>
    <property type="evidence" value="ECO:0007669"/>
    <property type="project" value="UniProtKB-KW"/>
</dbReference>
<keyword evidence="7 8" id="KW-0456">Lyase</keyword>
<feature type="binding site" evidence="8">
    <location>
        <position position="9"/>
    </location>
    <ligand>
        <name>a divalent metal cation</name>
        <dbReference type="ChEBI" id="CHEBI:60240"/>
    </ligand>
</feature>
<dbReference type="PANTHER" id="PTHR43181">
    <property type="entry name" value="2-C-METHYL-D-ERYTHRITOL 2,4-CYCLODIPHOSPHATE SYNTHASE, CHLOROPLASTIC"/>
    <property type="match status" value="1"/>
</dbReference>
<feature type="binding site" evidence="8">
    <location>
        <position position="140"/>
    </location>
    <ligand>
        <name>4-CDP-2-C-methyl-D-erythritol 2-phosphate</name>
        <dbReference type="ChEBI" id="CHEBI:57919"/>
    </ligand>
</feature>
<comment type="catalytic activity">
    <reaction evidence="1 8 9">
        <text>4-CDP-2-C-methyl-D-erythritol 2-phosphate = 2-C-methyl-D-erythritol 2,4-cyclic diphosphate + CMP</text>
        <dbReference type="Rhea" id="RHEA:23864"/>
        <dbReference type="ChEBI" id="CHEBI:57919"/>
        <dbReference type="ChEBI" id="CHEBI:58483"/>
        <dbReference type="ChEBI" id="CHEBI:60377"/>
        <dbReference type="EC" id="4.6.1.12"/>
    </reaction>
</comment>
<dbReference type="InterPro" id="IPR036571">
    <property type="entry name" value="MECDP_synthase_sf"/>
</dbReference>
<dbReference type="Gene3D" id="3.30.1330.50">
    <property type="entry name" value="2-C-methyl-D-erythritol 2,4-cyclodiphosphate synthase"/>
    <property type="match status" value="1"/>
</dbReference>
<feature type="domain" description="2-C-methyl-D-erythritol 2,4-cyclodiphosphate synthase" evidence="10">
    <location>
        <begin position="2"/>
        <end position="155"/>
    </location>
</feature>
<dbReference type="EC" id="4.6.1.12" evidence="4 8"/>
<keyword evidence="6 8" id="KW-0414">Isoprene biosynthesis</keyword>
<evidence type="ECO:0000256" key="3">
    <source>
        <dbReference type="ARBA" id="ARBA00008480"/>
    </source>
</evidence>
<name>A0A4R1GK96_9BACT</name>
<dbReference type="HAMAP" id="MF_00107">
    <property type="entry name" value="IspF"/>
    <property type="match status" value="1"/>
</dbReference>
<feature type="binding site" evidence="8">
    <location>
        <position position="43"/>
    </location>
    <ligand>
        <name>a divalent metal cation</name>
        <dbReference type="ChEBI" id="CHEBI:60240"/>
    </ligand>
</feature>
<dbReference type="PROSITE" id="PS01350">
    <property type="entry name" value="ISPF"/>
    <property type="match status" value="1"/>
</dbReference>
<feature type="binding site" evidence="8">
    <location>
        <position position="11"/>
    </location>
    <ligand>
        <name>a divalent metal cation</name>
        <dbReference type="ChEBI" id="CHEBI:60240"/>
    </ligand>
</feature>
<dbReference type="Pfam" id="PF02542">
    <property type="entry name" value="YgbB"/>
    <property type="match status" value="1"/>
</dbReference>
<dbReference type="PANTHER" id="PTHR43181:SF1">
    <property type="entry name" value="2-C-METHYL-D-ERYTHRITOL 2,4-CYCLODIPHOSPHATE SYNTHASE, CHLOROPLASTIC"/>
    <property type="match status" value="1"/>
</dbReference>
<evidence type="ECO:0000256" key="6">
    <source>
        <dbReference type="ARBA" id="ARBA00023229"/>
    </source>
</evidence>
<feature type="binding site" evidence="8">
    <location>
        <position position="143"/>
    </location>
    <ligand>
        <name>4-CDP-2-C-methyl-D-erythritol 2-phosphate</name>
        <dbReference type="ChEBI" id="CHEBI:57919"/>
    </ligand>
</feature>
<dbReference type="UniPathway" id="UPA00056">
    <property type="reaction ID" value="UER00095"/>
</dbReference>
<evidence type="ECO:0000256" key="1">
    <source>
        <dbReference type="ARBA" id="ARBA00000200"/>
    </source>
</evidence>
<dbReference type="CDD" id="cd00554">
    <property type="entry name" value="MECDP_synthase"/>
    <property type="match status" value="1"/>
</dbReference>
<comment type="similarity">
    <text evidence="3 8 9">Belongs to the IspF family.</text>
</comment>
<accession>A0A4R1GK96</accession>
<gene>
    <name evidence="8" type="primary">ispF</name>
    <name evidence="11" type="ORF">CLV27_0240</name>
</gene>
<evidence type="ECO:0000256" key="5">
    <source>
        <dbReference type="ARBA" id="ARBA00022723"/>
    </source>
</evidence>
<dbReference type="Proteomes" id="UP000295777">
    <property type="component" value="Unassembled WGS sequence"/>
</dbReference>
<comment type="caution">
    <text evidence="8">Lacks conserved residue(s) required for the propagation of feature annotation.</text>
</comment>
<feature type="site" description="Transition state stabilizer" evidence="8">
    <location>
        <position position="134"/>
    </location>
</feature>
<protein>
    <recommendedName>
        <fullName evidence="4 8">2-C-methyl-D-erythritol 2,4-cyclodiphosphate synthase</fullName>
        <shortName evidence="8">MECDP-synthase</shortName>
        <shortName evidence="8">MECPP-synthase</shortName>
        <shortName evidence="8">MECPS</shortName>
        <ecNumber evidence="4 8">4.6.1.12</ecNumber>
    </recommendedName>
</protein>
<comment type="subunit">
    <text evidence="8">Homotrimer.</text>
</comment>
<feature type="site" description="Transition state stabilizer" evidence="8">
    <location>
        <position position="35"/>
    </location>
</feature>
<feature type="binding site" evidence="8">
    <location>
        <begin position="57"/>
        <end position="59"/>
    </location>
    <ligand>
        <name>4-CDP-2-C-methyl-D-erythritol 2-phosphate</name>
        <dbReference type="ChEBI" id="CHEBI:57919"/>
    </ligand>
</feature>
<evidence type="ECO:0000256" key="7">
    <source>
        <dbReference type="ARBA" id="ARBA00023239"/>
    </source>
</evidence>
<dbReference type="InterPro" id="IPR003526">
    <property type="entry name" value="MECDP_synthase"/>
</dbReference>
<dbReference type="NCBIfam" id="TIGR00151">
    <property type="entry name" value="ispF"/>
    <property type="match status" value="1"/>
</dbReference>
<keyword evidence="5 8" id="KW-0479">Metal-binding</keyword>
<dbReference type="EMBL" id="SMFV01000001">
    <property type="protein sequence ID" value="TCK06439.1"/>
    <property type="molecule type" value="Genomic_DNA"/>
</dbReference>
<evidence type="ECO:0000256" key="9">
    <source>
        <dbReference type="RuleBase" id="RU004395"/>
    </source>
</evidence>
<evidence type="ECO:0000256" key="8">
    <source>
        <dbReference type="HAMAP-Rule" id="MF_00107"/>
    </source>
</evidence>
<dbReference type="OrthoDB" id="9806837at2"/>
<comment type="cofactor">
    <cofactor evidence="8">
        <name>a divalent metal cation</name>
        <dbReference type="ChEBI" id="CHEBI:60240"/>
    </cofactor>
    <text evidence="8">Binds 1 divalent metal cation per subunit.</text>
</comment>
<sequence>MFRVGIGYDVHRLEEGYRLILGGVEIPHEKGLKGHSDADVLVHAICDAILGALALGDIGEHFPDTDERFKGISSLKLLKEVNEKVNSLGYVVHNVDAVVVAQRPKLKPYKELMRENIAKILKIDKNFVSIKATTTERLGFEGREEGISAYAVVLLKEQQGGSQWK</sequence>
<evidence type="ECO:0000313" key="12">
    <source>
        <dbReference type="Proteomes" id="UP000295777"/>
    </source>
</evidence>
<keyword evidence="12" id="KW-1185">Reference proteome</keyword>
<evidence type="ECO:0000313" key="11">
    <source>
        <dbReference type="EMBL" id="TCK06439.1"/>
    </source>
</evidence>
<comment type="pathway">
    <text evidence="2 8">Isoprenoid biosynthesis; isopentenyl diphosphate biosynthesis via DXP pathway; isopentenyl diphosphate from 1-deoxy-D-xylulose 5-phosphate: step 4/6.</text>
</comment>
<dbReference type="SUPFAM" id="SSF69765">
    <property type="entry name" value="IpsF-like"/>
    <property type="match status" value="1"/>
</dbReference>
<dbReference type="InterPro" id="IPR020555">
    <property type="entry name" value="MECDP_synthase_CS"/>
</dbReference>
<feature type="binding site" evidence="8">
    <location>
        <begin position="62"/>
        <end position="66"/>
    </location>
    <ligand>
        <name>4-CDP-2-C-methyl-D-erythritol 2-phosphate</name>
        <dbReference type="ChEBI" id="CHEBI:57919"/>
    </ligand>
</feature>
<feature type="binding site" evidence="8">
    <location>
        <begin position="9"/>
        <end position="11"/>
    </location>
    <ligand>
        <name>4-CDP-2-C-methyl-D-erythritol 2-phosphate</name>
        <dbReference type="ChEBI" id="CHEBI:57919"/>
    </ligand>
</feature>
<reference evidence="11 12" key="1">
    <citation type="submission" date="2019-03" db="EMBL/GenBank/DDBJ databases">
        <title>Genomic Encyclopedia of Archaeal and Bacterial Type Strains, Phase II (KMG-II): from individual species to whole genera.</title>
        <authorList>
            <person name="Goeker M."/>
        </authorList>
    </citation>
    <scope>NUCLEOTIDE SEQUENCE [LARGE SCALE GENOMIC DNA]</scope>
    <source>
        <strain evidence="11 12">DSM 24425</strain>
    </source>
</reference>